<keyword evidence="2 3" id="KW-1133">Transmembrane helix</keyword>
<evidence type="ECO:0000256" key="1">
    <source>
        <dbReference type="ARBA" id="ARBA00022737"/>
    </source>
</evidence>
<dbReference type="GO" id="GO:0005737">
    <property type="term" value="C:cytoplasm"/>
    <property type="evidence" value="ECO:0007669"/>
    <property type="project" value="TreeGrafter"/>
</dbReference>
<evidence type="ECO:0000256" key="2">
    <source>
        <dbReference type="PROSITE-ProRule" id="PRU01193"/>
    </source>
</evidence>
<evidence type="ECO:0000256" key="3">
    <source>
        <dbReference type="SAM" id="Phobius"/>
    </source>
</evidence>
<dbReference type="GO" id="GO:0030026">
    <property type="term" value="P:intracellular manganese ion homeostasis"/>
    <property type="evidence" value="ECO:0007669"/>
    <property type="project" value="TreeGrafter"/>
</dbReference>
<keyword evidence="1" id="KW-0677">Repeat</keyword>
<gene>
    <name evidence="5" type="ORF">TraAM80_01499</name>
</gene>
<proteinExistence type="predicted"/>
<comment type="caution">
    <text evidence="5">The sequence shown here is derived from an EMBL/GenBank/DDBJ whole genome shotgun (WGS) entry which is preliminary data.</text>
</comment>
<feature type="transmembrane region" description="Helical" evidence="3">
    <location>
        <begin position="90"/>
        <end position="110"/>
    </location>
</feature>
<evidence type="ECO:0000313" key="5">
    <source>
        <dbReference type="EMBL" id="RNF10572.1"/>
    </source>
</evidence>
<evidence type="ECO:0000259" key="4">
    <source>
        <dbReference type="PROSITE" id="PS51846"/>
    </source>
</evidence>
<dbReference type="PROSITE" id="PS51846">
    <property type="entry name" value="CNNM"/>
    <property type="match status" value="1"/>
</dbReference>
<dbReference type="InterPro" id="IPR046342">
    <property type="entry name" value="CBS_dom_sf"/>
</dbReference>
<sequence length="467" mass="51605">MTPFFLEFNLLERLTRMANSTFFGLHIDVPVGVLGAIIVGLTILGGLASGLLLCLFSLDTKRLNALIQHGHTKSACQARRVMMLLHKSKWLLVTLLFLEAVVVEMMPLVFDMFLNSVAAIFVSVGIILVFAEIIPQAVCIRHALQVSAALTYVVLFFMCLTSPITWPVGKLLDFVLGDKESVFLGRTELLELIRLQEEIRNEKRIRTMSSMAVKDASAAEDEDTEFLPVESTIMLGALGMSENTARDVLKRGIASVYSLHCDVRLTKQMTEDIFARGLQFILVYNDPNDPTNVTSVLETKALILLIYCQGAESVPLGELPLHVLPRFPASTLCSELFEALQHMLIQVVAIADDKGRVLGALTMQDVVEYVYKISFQAEMDPKAQMPFQRRVHSWKRLCEVRGGYAAGGRHGLALPGRRGARTPSNDSSLYSTPLLPCPASRQDALHPTNFAAQLTGDNPHTHGEQAK</sequence>
<dbReference type="OMA" id="FKWHIDT"/>
<dbReference type="AlphaFoldDB" id="A0A422NYJ0"/>
<feature type="transmembrane region" description="Helical" evidence="3">
    <location>
        <begin position="33"/>
        <end position="58"/>
    </location>
</feature>
<dbReference type="Proteomes" id="UP000283634">
    <property type="component" value="Unassembled WGS sequence"/>
</dbReference>
<feature type="transmembrane region" description="Helical" evidence="3">
    <location>
        <begin position="116"/>
        <end position="134"/>
    </location>
</feature>
<keyword evidence="2 3" id="KW-0472">Membrane</keyword>
<dbReference type="PANTHER" id="PTHR12064:SF97">
    <property type="entry name" value="METAL TRANSPORTER CNNM-5"/>
    <property type="match status" value="1"/>
</dbReference>
<feature type="domain" description="CNNM transmembrane" evidence="4">
    <location>
        <begin position="27"/>
        <end position="203"/>
    </location>
</feature>
<dbReference type="InterPro" id="IPR045095">
    <property type="entry name" value="ACDP"/>
</dbReference>
<accession>A0A422NYJ0</accession>
<dbReference type="Pfam" id="PF01595">
    <property type="entry name" value="CNNM"/>
    <property type="match status" value="1"/>
</dbReference>
<keyword evidence="6" id="KW-1185">Reference proteome</keyword>
<dbReference type="GeneID" id="40325432"/>
<dbReference type="EMBL" id="MKGL01000030">
    <property type="protein sequence ID" value="RNF10572.1"/>
    <property type="molecule type" value="Genomic_DNA"/>
</dbReference>
<dbReference type="Gene3D" id="3.10.580.10">
    <property type="entry name" value="CBS-domain"/>
    <property type="match status" value="1"/>
</dbReference>
<name>A0A422NYJ0_TRYRA</name>
<dbReference type="InterPro" id="IPR002550">
    <property type="entry name" value="CNNM"/>
</dbReference>
<dbReference type="GO" id="GO:0016020">
    <property type="term" value="C:membrane"/>
    <property type="evidence" value="ECO:0007669"/>
    <property type="project" value="UniProtKB-UniRule"/>
</dbReference>
<dbReference type="RefSeq" id="XP_029241647.1">
    <property type="nucleotide sequence ID" value="XM_029378538.1"/>
</dbReference>
<keyword evidence="2 3" id="KW-0812">Transmembrane</keyword>
<protein>
    <submittedName>
        <fullName evidence="5">CBS domain-containing protein</fullName>
    </submittedName>
</protein>
<dbReference type="GO" id="GO:0010960">
    <property type="term" value="P:magnesium ion homeostasis"/>
    <property type="evidence" value="ECO:0007669"/>
    <property type="project" value="InterPro"/>
</dbReference>
<dbReference type="PANTHER" id="PTHR12064">
    <property type="entry name" value="METAL TRANSPORTER CNNM"/>
    <property type="match status" value="1"/>
</dbReference>
<reference evidence="5 6" key="1">
    <citation type="journal article" date="2018" name="BMC Genomics">
        <title>Genomic comparison of Trypanosoma conorhini and Trypanosoma rangeli to Trypanosoma cruzi strains of high and low virulence.</title>
        <authorList>
            <person name="Bradwell K.R."/>
            <person name="Koparde V.N."/>
            <person name="Matveyev A.V."/>
            <person name="Serrano M.G."/>
            <person name="Alves J.M."/>
            <person name="Parikh H."/>
            <person name="Huang B."/>
            <person name="Lee V."/>
            <person name="Espinosa-Alvarez O."/>
            <person name="Ortiz P.A."/>
            <person name="Costa-Martins A.G."/>
            <person name="Teixeira M.M."/>
            <person name="Buck G.A."/>
        </authorList>
    </citation>
    <scope>NUCLEOTIDE SEQUENCE [LARGE SCALE GENOMIC DNA]</scope>
    <source>
        <strain evidence="5 6">AM80</strain>
    </source>
</reference>
<dbReference type="OrthoDB" id="5353557at2759"/>
<organism evidence="5 6">
    <name type="scientific">Trypanosoma rangeli</name>
    <dbReference type="NCBI Taxonomy" id="5698"/>
    <lineage>
        <taxon>Eukaryota</taxon>
        <taxon>Discoba</taxon>
        <taxon>Euglenozoa</taxon>
        <taxon>Kinetoplastea</taxon>
        <taxon>Metakinetoplastina</taxon>
        <taxon>Trypanosomatida</taxon>
        <taxon>Trypanosomatidae</taxon>
        <taxon>Trypanosoma</taxon>
        <taxon>Herpetosoma</taxon>
    </lineage>
</organism>
<dbReference type="SUPFAM" id="SSF54631">
    <property type="entry name" value="CBS-domain pair"/>
    <property type="match status" value="1"/>
</dbReference>
<evidence type="ECO:0000313" key="6">
    <source>
        <dbReference type="Proteomes" id="UP000283634"/>
    </source>
</evidence>
<dbReference type="VEuPathDB" id="TriTrypDB:TRSC58_02531"/>
<feature type="transmembrane region" description="Helical" evidence="3">
    <location>
        <begin position="146"/>
        <end position="166"/>
    </location>
</feature>